<dbReference type="OrthoDB" id="817877at2"/>
<dbReference type="SUPFAM" id="SSF50969">
    <property type="entry name" value="YVTN repeat-like/Quinoprotein amine dehydrogenase"/>
    <property type="match status" value="1"/>
</dbReference>
<gene>
    <name evidence="2" type="ORF">SAMN04487988_111138</name>
</gene>
<dbReference type="InterPro" id="IPR011044">
    <property type="entry name" value="Quino_amine_DH_bsu"/>
</dbReference>
<dbReference type="EMBL" id="FOPC01000011">
    <property type="protein sequence ID" value="SFG96090.1"/>
    <property type="molecule type" value="Genomic_DNA"/>
</dbReference>
<organism evidence="2 3">
    <name type="scientific">Algoriphagus hitonicola</name>
    <dbReference type="NCBI Taxonomy" id="435880"/>
    <lineage>
        <taxon>Bacteria</taxon>
        <taxon>Pseudomonadati</taxon>
        <taxon>Bacteroidota</taxon>
        <taxon>Cytophagia</taxon>
        <taxon>Cytophagales</taxon>
        <taxon>Cyclobacteriaceae</taxon>
        <taxon>Algoriphagus</taxon>
    </lineage>
</organism>
<keyword evidence="3" id="KW-1185">Reference proteome</keyword>
<reference evidence="3" key="1">
    <citation type="submission" date="2016-10" db="EMBL/GenBank/DDBJ databases">
        <authorList>
            <person name="Varghese N."/>
            <person name="Submissions S."/>
        </authorList>
    </citation>
    <scope>NUCLEOTIDE SEQUENCE [LARGE SCALE GENOMIC DNA]</scope>
    <source>
        <strain evidence="3">DSM 19315</strain>
    </source>
</reference>
<dbReference type="STRING" id="435880.SAMN04487988_111138"/>
<evidence type="ECO:0000313" key="2">
    <source>
        <dbReference type="EMBL" id="SFG96090.1"/>
    </source>
</evidence>
<sequence>MKKFFFGALSFLFLHSSTFAQISLRKVSEFKIDSFFEVGILDYYEKDQVYLGYTKSKDDGVEISLFDAKGNKLISKNLYGEGPNEHVSPLSGLAFSEDGNIWGKTPIEILLYDRDLNLIEKTRFSPSTTSTIYFPKKLTTLKNPAGENVVLSTISNTYSFSFARNFESLNLIDGVNLKSGISTGFIPARSIPIFSRMDINMKNMLSAIYTASPDGKQLVVTTSFDDQITIFDSRTLEKKNHIAIDHESFDALESSKLSLSNLPQFKNRILSGRNFALHAWDNGYLALEYLRDISLGVFEKKLAEQGSYDTSRDPDYHRLILFKDGKQVSGDIPIPYGEIQLALPENRLLIRLINPDEEEDFMRFGIYKVEF</sequence>
<keyword evidence="1" id="KW-0732">Signal</keyword>
<name>A0A1I2W3Z5_9BACT</name>
<proteinExistence type="predicted"/>
<dbReference type="AlphaFoldDB" id="A0A1I2W3Z5"/>
<feature type="signal peptide" evidence="1">
    <location>
        <begin position="1"/>
        <end position="20"/>
    </location>
</feature>
<dbReference type="Proteomes" id="UP000199642">
    <property type="component" value="Unassembled WGS sequence"/>
</dbReference>
<evidence type="ECO:0000313" key="3">
    <source>
        <dbReference type="Proteomes" id="UP000199642"/>
    </source>
</evidence>
<evidence type="ECO:0000256" key="1">
    <source>
        <dbReference type="SAM" id="SignalP"/>
    </source>
</evidence>
<accession>A0A1I2W3Z5</accession>
<feature type="chain" id="PRO_5011475741" evidence="1">
    <location>
        <begin position="21"/>
        <end position="371"/>
    </location>
</feature>
<dbReference type="RefSeq" id="WP_092793083.1">
    <property type="nucleotide sequence ID" value="NZ_FOPC01000011.1"/>
</dbReference>
<protein>
    <submittedName>
        <fullName evidence="2">Uncharacterized protein</fullName>
    </submittedName>
</protein>